<protein>
    <recommendedName>
        <fullName evidence="4">Leucine Rich repeat</fullName>
    </recommendedName>
</protein>
<evidence type="ECO:0000313" key="2">
    <source>
        <dbReference type="EMBL" id="CAD2220074.1"/>
    </source>
</evidence>
<feature type="compositionally biased region" description="Basic and acidic residues" evidence="1">
    <location>
        <begin position="166"/>
        <end position="177"/>
    </location>
</feature>
<reference evidence="2 3" key="1">
    <citation type="submission" date="2020-08" db="EMBL/GenBank/DDBJ databases">
        <authorList>
            <person name="Newling K."/>
            <person name="Davey J."/>
            <person name="Forrester S."/>
        </authorList>
    </citation>
    <scope>NUCLEOTIDE SEQUENCE [LARGE SCALE GENOMIC DNA]</scope>
    <source>
        <strain evidence="3">Crithidia deanei Carvalho (ATCC PRA-265)</strain>
    </source>
</reference>
<dbReference type="Pfam" id="PF13516">
    <property type="entry name" value="LRR_6"/>
    <property type="match status" value="1"/>
</dbReference>
<dbReference type="InterPro" id="IPR050648">
    <property type="entry name" value="F-box_LRR-repeat"/>
</dbReference>
<organism evidence="2 3">
    <name type="scientific">Angomonas deanei</name>
    <dbReference type="NCBI Taxonomy" id="59799"/>
    <lineage>
        <taxon>Eukaryota</taxon>
        <taxon>Discoba</taxon>
        <taxon>Euglenozoa</taxon>
        <taxon>Kinetoplastea</taxon>
        <taxon>Metakinetoplastina</taxon>
        <taxon>Trypanosomatida</taxon>
        <taxon>Trypanosomatidae</taxon>
        <taxon>Strigomonadinae</taxon>
        <taxon>Angomonas</taxon>
    </lineage>
</organism>
<gene>
    <name evidence="2" type="ORF">ADEAN_000758800</name>
</gene>
<feature type="compositionally biased region" description="Polar residues" evidence="1">
    <location>
        <begin position="349"/>
        <end position="358"/>
    </location>
</feature>
<dbReference type="InterPro" id="IPR006553">
    <property type="entry name" value="Leu-rich_rpt_Cys-con_subtyp"/>
</dbReference>
<dbReference type="InterPro" id="IPR001611">
    <property type="entry name" value="Leu-rich_rpt"/>
</dbReference>
<feature type="compositionally biased region" description="Polar residues" evidence="1">
    <location>
        <begin position="178"/>
        <end position="189"/>
    </location>
</feature>
<dbReference type="EMBL" id="LR877160">
    <property type="protein sequence ID" value="CAD2220074.1"/>
    <property type="molecule type" value="Genomic_DNA"/>
</dbReference>
<keyword evidence="3" id="KW-1185">Reference proteome</keyword>
<feature type="region of interest" description="Disordered" evidence="1">
    <location>
        <begin position="35"/>
        <end position="59"/>
    </location>
</feature>
<evidence type="ECO:0008006" key="4">
    <source>
        <dbReference type="Google" id="ProtNLM"/>
    </source>
</evidence>
<dbReference type="Proteomes" id="UP000515908">
    <property type="component" value="Chromosome 16"/>
</dbReference>
<feature type="region of interest" description="Disordered" evidence="1">
    <location>
        <begin position="166"/>
        <end position="219"/>
    </location>
</feature>
<sequence>MDVEYPSYEFTGLSFHLLLTVYSYFPLQASGAEMQHPSAMGSSQGALSPAHKGNAGDVHSSSGSLPVSLPLAFLACSSVTRRVMEVQTQGCVLPPAGGLVLHLLTPQAPYSPPASLPDALTAADTARRPSLYYTKEGNFFFNSQHSRWSEDGAVYVIFSRYVPPSHNDDGKETKSSENGDTTPSVTSPSKVVPTNRWGPPIPPPPRPKAASVPRDTDTEAGVSPALEAMQHALWWIRKALPIKVSVSLLQYPPDQVETITNLLSVLEKDNESCGTEAVVAEIALRGSAEAESLKGIFQSSKGVKSVSIMNNSAIDSAELRQLSKNWEDVVKLTLSMNPNITSTHFLCPSPSSVATSRTQPPPARGRLSYPPSAAASCYELTDLVHSADQEDVPYVYHYKSPHLEQSSRFSVSEGALDSLANSQRQEVIPPPSERRQPAYVMRSTEVEMGEAQVTPRHRDCMTSIAPDAPRQTAAAEQQQKEERKPITHWSHALQDLDLSFTMVEDTDVARDLPQLKQLAVLSLEGCHGITQLSWAPQMNLFELNLSRTALSVSAFATLRLCARLEVLRLGFCTALQDLQWILEAPPLLVVEVVPPAGEGNGPTNGATAATRVHVVGATAVRTEEHGIPAYVVQQPRVTAAEQTLMSANNALRLHTGVPLRERMDVEGNLFPLQRSLRCLYVNNTPLTDRGLQAVTLFPNLELLSLRHCDHVTDVNVLAELPLLTELDLSETNVTREGLERLRECFVLRRLLLLRCPRLRELPSQLPRLLDTLNCMGCLHLSSQAALSPAEERQVEKTNPLRYLFLRSCESLARFPSLARATQLVELDLHHTLVDSATLVAGLQHCTSIEVLHLGSSKVTDLSAWCGERTDEEEGDAPRERPLFLQTLRYLDLSKTMVNAKSCTFLMYCPRLVVLLLTRCSAVEDLSFLPLREEEEEEGKGGVRPNLLYLSITDSALLTDDALRYLLYCPELQYLSLARCGGISKIAHFITECKKLTELDLSATNITHEALSVLFDREIPLRTLRLRSNPQLLTETEEESERAVGYFTKISSLQALHLSRTHIRSK</sequence>
<dbReference type="SUPFAM" id="SSF52047">
    <property type="entry name" value="RNI-like"/>
    <property type="match status" value="2"/>
</dbReference>
<dbReference type="SMART" id="SM00367">
    <property type="entry name" value="LRR_CC"/>
    <property type="match status" value="3"/>
</dbReference>
<feature type="region of interest" description="Disordered" evidence="1">
    <location>
        <begin position="466"/>
        <end position="486"/>
    </location>
</feature>
<name>A0A7G2CMB9_9TRYP</name>
<dbReference type="InterPro" id="IPR032675">
    <property type="entry name" value="LRR_dom_sf"/>
</dbReference>
<dbReference type="AlphaFoldDB" id="A0A7G2CMB9"/>
<dbReference type="VEuPathDB" id="TriTrypDB:ADEAN_000758800"/>
<evidence type="ECO:0000256" key="1">
    <source>
        <dbReference type="SAM" id="MobiDB-lite"/>
    </source>
</evidence>
<accession>A0A7G2CMB9</accession>
<feature type="region of interest" description="Disordered" evidence="1">
    <location>
        <begin position="349"/>
        <end position="369"/>
    </location>
</feature>
<evidence type="ECO:0000313" key="3">
    <source>
        <dbReference type="Proteomes" id="UP000515908"/>
    </source>
</evidence>
<dbReference type="Gene3D" id="3.80.10.10">
    <property type="entry name" value="Ribonuclease Inhibitor"/>
    <property type="match status" value="4"/>
</dbReference>
<dbReference type="GO" id="GO:0005737">
    <property type="term" value="C:cytoplasm"/>
    <property type="evidence" value="ECO:0007669"/>
    <property type="project" value="TreeGrafter"/>
</dbReference>
<proteinExistence type="predicted"/>
<dbReference type="PANTHER" id="PTHR13382">
    <property type="entry name" value="MITOCHONDRIAL ATP SYNTHASE COUPLING FACTOR B"/>
    <property type="match status" value="1"/>
</dbReference>